<dbReference type="InterPro" id="IPR047657">
    <property type="entry name" value="PmbA"/>
</dbReference>
<dbReference type="SUPFAM" id="SSF111283">
    <property type="entry name" value="Putative modulator of DNA gyrase, PmbA/TldD"/>
    <property type="match status" value="1"/>
</dbReference>
<dbReference type="GO" id="GO:0005829">
    <property type="term" value="C:cytosol"/>
    <property type="evidence" value="ECO:0007669"/>
    <property type="project" value="TreeGrafter"/>
</dbReference>
<dbReference type="Pfam" id="PF19289">
    <property type="entry name" value="PmbA_TldD_3rd"/>
    <property type="match status" value="1"/>
</dbReference>
<dbReference type="AlphaFoldDB" id="X1JWP1"/>
<dbReference type="GO" id="GO:0008237">
    <property type="term" value="F:metallopeptidase activity"/>
    <property type="evidence" value="ECO:0007669"/>
    <property type="project" value="InterPro"/>
</dbReference>
<dbReference type="PANTHER" id="PTHR43421">
    <property type="entry name" value="METALLOPROTEASE PMBA"/>
    <property type="match status" value="1"/>
</dbReference>
<dbReference type="Pfam" id="PF19290">
    <property type="entry name" value="PmbA_TldD_2nd"/>
    <property type="match status" value="1"/>
</dbReference>
<dbReference type="Gene3D" id="3.30.2290.10">
    <property type="entry name" value="PmbA/TldD superfamily"/>
    <property type="match status" value="1"/>
</dbReference>
<dbReference type="PANTHER" id="PTHR43421:SF1">
    <property type="entry name" value="METALLOPROTEASE PMBA"/>
    <property type="match status" value="1"/>
</dbReference>
<dbReference type="EMBL" id="BARV01003067">
    <property type="protein sequence ID" value="GAH99156.1"/>
    <property type="molecule type" value="Genomic_DNA"/>
</dbReference>
<feature type="domain" description="Metalloprotease TldD/E C-terminal" evidence="2">
    <location>
        <begin position="214"/>
        <end position="285"/>
    </location>
</feature>
<feature type="domain" description="Metalloprotease TldD/E N-terminal" evidence="1">
    <location>
        <begin position="15"/>
        <end position="77"/>
    </location>
</feature>
<dbReference type="Pfam" id="PF01523">
    <property type="entry name" value="PmbA_TldD_1st"/>
    <property type="match status" value="1"/>
</dbReference>
<evidence type="ECO:0000259" key="3">
    <source>
        <dbReference type="Pfam" id="PF19290"/>
    </source>
</evidence>
<sequence length="285" mass="31260">MENILNQAKRMAEEAEVFMISAEETPVQFEANRLKHIQSKRNNSVALRIVRQGRIGYATTTELDDSQNLVNNAVETAQFGMTARFELPSLTAYPRVEAYDPDVESVSLEEMIELGEKLIATVKGHTPDIICEAGVTKGVVSVRIINSRGGQANYRKSIFSLGIEGTLIHDTDMLFVGESESSCNPLRETRTITEAVLQQLELAKNRASVPSQLLPVVFTPNGIASALISPLMAAFNGKTVLEGASPIGNRLGQPVFDEKLWLWDDPTIAYRPGSRPCDDEGIPSQ</sequence>
<dbReference type="InterPro" id="IPR002510">
    <property type="entry name" value="Metalloprtase-TldD/E_N"/>
</dbReference>
<dbReference type="InterPro" id="IPR045569">
    <property type="entry name" value="Metalloprtase-TldD/E_C"/>
</dbReference>
<evidence type="ECO:0000259" key="1">
    <source>
        <dbReference type="Pfam" id="PF01523"/>
    </source>
</evidence>
<protein>
    <recommendedName>
        <fullName evidence="5">TldD/PmbA family protein</fullName>
    </recommendedName>
</protein>
<gene>
    <name evidence="4" type="ORF">S06H3_07545</name>
</gene>
<reference evidence="4" key="1">
    <citation type="journal article" date="2014" name="Front. Microbiol.">
        <title>High frequency of phylogenetically diverse reductive dehalogenase-homologous genes in deep subseafloor sedimentary metagenomes.</title>
        <authorList>
            <person name="Kawai M."/>
            <person name="Futagami T."/>
            <person name="Toyoda A."/>
            <person name="Takaki Y."/>
            <person name="Nishi S."/>
            <person name="Hori S."/>
            <person name="Arai W."/>
            <person name="Tsubouchi T."/>
            <person name="Morono Y."/>
            <person name="Uchiyama I."/>
            <person name="Ito T."/>
            <person name="Fujiyama A."/>
            <person name="Inagaki F."/>
            <person name="Takami H."/>
        </authorList>
    </citation>
    <scope>NUCLEOTIDE SEQUENCE</scope>
    <source>
        <strain evidence="4">Expedition CK06-06</strain>
    </source>
</reference>
<feature type="non-terminal residue" evidence="4">
    <location>
        <position position="285"/>
    </location>
</feature>
<proteinExistence type="predicted"/>
<name>X1JWP1_9ZZZZ</name>
<dbReference type="InterPro" id="IPR045570">
    <property type="entry name" value="Metalloprtase-TldD/E_cen_dom"/>
</dbReference>
<dbReference type="InterPro" id="IPR036059">
    <property type="entry name" value="TldD/PmbA_sf"/>
</dbReference>
<evidence type="ECO:0000259" key="2">
    <source>
        <dbReference type="Pfam" id="PF19289"/>
    </source>
</evidence>
<comment type="caution">
    <text evidence="4">The sequence shown here is derived from an EMBL/GenBank/DDBJ whole genome shotgun (WGS) entry which is preliminary data.</text>
</comment>
<dbReference type="InterPro" id="IPR035068">
    <property type="entry name" value="TldD/PmbA_N"/>
</dbReference>
<dbReference type="GO" id="GO:0006508">
    <property type="term" value="P:proteolysis"/>
    <property type="evidence" value="ECO:0007669"/>
    <property type="project" value="InterPro"/>
</dbReference>
<evidence type="ECO:0000313" key="4">
    <source>
        <dbReference type="EMBL" id="GAH99156.1"/>
    </source>
</evidence>
<organism evidence="4">
    <name type="scientific">marine sediment metagenome</name>
    <dbReference type="NCBI Taxonomy" id="412755"/>
    <lineage>
        <taxon>unclassified sequences</taxon>
        <taxon>metagenomes</taxon>
        <taxon>ecological metagenomes</taxon>
    </lineage>
</organism>
<feature type="domain" description="Metalloprotease TldD/E central" evidence="3">
    <location>
        <begin position="102"/>
        <end position="167"/>
    </location>
</feature>
<accession>X1JWP1</accession>
<evidence type="ECO:0008006" key="5">
    <source>
        <dbReference type="Google" id="ProtNLM"/>
    </source>
</evidence>